<dbReference type="InterPro" id="IPR011990">
    <property type="entry name" value="TPR-like_helical_dom_sf"/>
</dbReference>
<name>A0ABY5TYL6_LACSH</name>
<keyword evidence="1" id="KW-0175">Coiled coil</keyword>
<feature type="coiled-coil region" evidence="1">
    <location>
        <begin position="7"/>
        <end position="41"/>
    </location>
</feature>
<dbReference type="SUPFAM" id="SSF48452">
    <property type="entry name" value="TPR-like"/>
    <property type="match status" value="1"/>
</dbReference>
<reference evidence="2" key="1">
    <citation type="submission" date="2022-08" db="EMBL/GenBank/DDBJ databases">
        <title>The complete genome sequence of the thermophilic bacterium Laceyella sacchari FBKL4.010 reveals the basis for tetramethylpyrazine biosynthesis in Moutai-flavor Daqu.</title>
        <authorList>
            <person name="Li D."/>
            <person name="Huang W."/>
            <person name="Wang C."/>
            <person name="Qiu S."/>
        </authorList>
    </citation>
    <scope>NUCLEOTIDE SEQUENCE</scope>
    <source>
        <strain evidence="2">FBKL4.014</strain>
    </source>
</reference>
<dbReference type="RefSeq" id="WP_132223967.1">
    <property type="nucleotide sequence ID" value="NZ_CP103866.1"/>
</dbReference>
<evidence type="ECO:0000313" key="2">
    <source>
        <dbReference type="EMBL" id="UWE02519.1"/>
    </source>
</evidence>
<dbReference type="Gene3D" id="1.25.40.10">
    <property type="entry name" value="Tetratricopeptide repeat domain"/>
    <property type="match status" value="1"/>
</dbReference>
<protein>
    <recommendedName>
        <fullName evidence="4">Tetratricopeptide repeat protein</fullName>
    </recommendedName>
</protein>
<dbReference type="EMBL" id="CP103866">
    <property type="protein sequence ID" value="UWE02519.1"/>
    <property type="molecule type" value="Genomic_DNA"/>
</dbReference>
<evidence type="ECO:0008006" key="4">
    <source>
        <dbReference type="Google" id="ProtNLM"/>
    </source>
</evidence>
<proteinExistence type="predicted"/>
<evidence type="ECO:0000313" key="3">
    <source>
        <dbReference type="Proteomes" id="UP001058650"/>
    </source>
</evidence>
<sequence>MEVTGELTNFEEAYAYAKQVKQQLKEEEEKELALYQELKNKPSKTLDELYQLADLAFSVDNPLEGVKVLRQIISTYKILLTRALALFKLGKVQLAIDEVEQGVKLFEIATQRLSTALGSI</sequence>
<organism evidence="2 3">
    <name type="scientific">Laceyella sacchari</name>
    <name type="common">Thermoactinomyces thalpophilus</name>
    <dbReference type="NCBI Taxonomy" id="37482"/>
    <lineage>
        <taxon>Bacteria</taxon>
        <taxon>Bacillati</taxon>
        <taxon>Bacillota</taxon>
        <taxon>Bacilli</taxon>
        <taxon>Bacillales</taxon>
        <taxon>Thermoactinomycetaceae</taxon>
        <taxon>Laceyella</taxon>
    </lineage>
</organism>
<evidence type="ECO:0000256" key="1">
    <source>
        <dbReference type="SAM" id="Coils"/>
    </source>
</evidence>
<accession>A0ABY5TYL6</accession>
<dbReference type="Proteomes" id="UP001058650">
    <property type="component" value="Chromosome"/>
</dbReference>
<keyword evidence="3" id="KW-1185">Reference proteome</keyword>
<gene>
    <name evidence="2" type="ORF">NYR52_10125</name>
</gene>